<dbReference type="InterPro" id="IPR011577">
    <property type="entry name" value="Cyt_b561_bac/Ni-Hgenase"/>
</dbReference>
<name>A0A4P6V0H5_9HYPH</name>
<dbReference type="KEGG" id="rpod:E0E05_06805"/>
<evidence type="ECO:0000256" key="10">
    <source>
        <dbReference type="ARBA" id="ARBA00023004"/>
    </source>
</evidence>
<evidence type="ECO:0000256" key="9">
    <source>
        <dbReference type="ARBA" id="ARBA00022989"/>
    </source>
</evidence>
<evidence type="ECO:0000256" key="3">
    <source>
        <dbReference type="ARBA" id="ARBA00022448"/>
    </source>
</evidence>
<keyword evidence="3" id="KW-0813">Transport</keyword>
<organism evidence="15 16">
    <name type="scientific">Roseitalea porphyridii</name>
    <dbReference type="NCBI Taxonomy" id="1852022"/>
    <lineage>
        <taxon>Bacteria</taxon>
        <taxon>Pseudomonadati</taxon>
        <taxon>Pseudomonadota</taxon>
        <taxon>Alphaproteobacteria</taxon>
        <taxon>Hyphomicrobiales</taxon>
        <taxon>Ahrensiaceae</taxon>
        <taxon>Roseitalea</taxon>
    </lineage>
</organism>
<keyword evidence="8" id="KW-0249">Electron transport</keyword>
<gene>
    <name evidence="15" type="ORF">E0E05_06805</name>
</gene>
<proteinExistence type="inferred from homology"/>
<reference evidence="15 16" key="1">
    <citation type="journal article" date="2017" name="Int. J. Syst. Evol. Microbiol.">
        <title>Roseitalea porphyridii gen. nov., sp. nov., isolated from a red alga, and reclassification of Hoeflea suaedae Chung et al. 2013 as Pseudohoeflea suaedae gen. nov., comb. nov.</title>
        <authorList>
            <person name="Hyeon J.W."/>
            <person name="Jeong S.E."/>
            <person name="Baek K."/>
            <person name="Jeon C.O."/>
        </authorList>
    </citation>
    <scope>NUCLEOTIDE SEQUENCE [LARGE SCALE GENOMIC DNA]</scope>
    <source>
        <strain evidence="15 16">MA7-20</strain>
    </source>
</reference>
<dbReference type="AlphaFoldDB" id="A0A4P6V0H5"/>
<dbReference type="GO" id="GO:0005886">
    <property type="term" value="C:plasma membrane"/>
    <property type="evidence" value="ECO:0007669"/>
    <property type="project" value="UniProtKB-SubCell"/>
</dbReference>
<evidence type="ECO:0000313" key="16">
    <source>
        <dbReference type="Proteomes" id="UP000293719"/>
    </source>
</evidence>
<sequence>MSARTQPIRYHPALVTLRWLLALMLGVALVAGGLLLENTPNTEPDKIFMLRAHMSIGVLILLLMLVRLVVRTRTAKPSHAVTGNALLDRLSVITHWSLYAVAIAMAASGIALSIAAGLGPIVFGGSGDPLPADFWDYAPRYAHWVLANLLMALIALHVAAFAWHQWVKKDGLFRRIWFGTGN</sequence>
<evidence type="ECO:0000259" key="14">
    <source>
        <dbReference type="Pfam" id="PF01292"/>
    </source>
</evidence>
<dbReference type="PANTHER" id="PTHR30529">
    <property type="entry name" value="CYTOCHROME B561"/>
    <property type="match status" value="1"/>
</dbReference>
<dbReference type="GO" id="GO:0020037">
    <property type="term" value="F:heme binding"/>
    <property type="evidence" value="ECO:0007669"/>
    <property type="project" value="TreeGrafter"/>
</dbReference>
<protein>
    <submittedName>
        <fullName evidence="15">Cytochrome b</fullName>
    </submittedName>
</protein>
<dbReference type="OrthoDB" id="1247465at2"/>
<evidence type="ECO:0000256" key="7">
    <source>
        <dbReference type="ARBA" id="ARBA00022723"/>
    </source>
</evidence>
<dbReference type="PANTHER" id="PTHR30529:SF1">
    <property type="entry name" value="CYTOCHROME B561 HOMOLOG 2"/>
    <property type="match status" value="1"/>
</dbReference>
<keyword evidence="11 13" id="KW-0472">Membrane</keyword>
<dbReference type="SUPFAM" id="SSF81342">
    <property type="entry name" value="Transmembrane di-heme cytochromes"/>
    <property type="match status" value="1"/>
</dbReference>
<evidence type="ECO:0000256" key="13">
    <source>
        <dbReference type="SAM" id="Phobius"/>
    </source>
</evidence>
<keyword evidence="16" id="KW-1185">Reference proteome</keyword>
<dbReference type="RefSeq" id="WP_131616033.1">
    <property type="nucleotide sequence ID" value="NZ_CP036532.1"/>
</dbReference>
<evidence type="ECO:0000256" key="6">
    <source>
        <dbReference type="ARBA" id="ARBA00022692"/>
    </source>
</evidence>
<keyword evidence="5" id="KW-0349">Heme</keyword>
<evidence type="ECO:0000256" key="2">
    <source>
        <dbReference type="ARBA" id="ARBA00004651"/>
    </source>
</evidence>
<comment type="cofactor">
    <cofactor evidence="1">
        <name>heme b</name>
        <dbReference type="ChEBI" id="CHEBI:60344"/>
    </cofactor>
</comment>
<dbReference type="GO" id="GO:0022904">
    <property type="term" value="P:respiratory electron transport chain"/>
    <property type="evidence" value="ECO:0007669"/>
    <property type="project" value="InterPro"/>
</dbReference>
<dbReference type="Proteomes" id="UP000293719">
    <property type="component" value="Chromosome"/>
</dbReference>
<evidence type="ECO:0000256" key="12">
    <source>
        <dbReference type="ARBA" id="ARBA00037975"/>
    </source>
</evidence>
<comment type="subcellular location">
    <subcellularLocation>
        <location evidence="2">Cell membrane</location>
        <topology evidence="2">Multi-pass membrane protein</topology>
    </subcellularLocation>
</comment>
<dbReference type="Pfam" id="PF01292">
    <property type="entry name" value="Ni_hydr_CYTB"/>
    <property type="match status" value="1"/>
</dbReference>
<evidence type="ECO:0000256" key="5">
    <source>
        <dbReference type="ARBA" id="ARBA00022617"/>
    </source>
</evidence>
<dbReference type="GO" id="GO:0009055">
    <property type="term" value="F:electron transfer activity"/>
    <property type="evidence" value="ECO:0007669"/>
    <property type="project" value="InterPro"/>
</dbReference>
<evidence type="ECO:0000256" key="4">
    <source>
        <dbReference type="ARBA" id="ARBA00022475"/>
    </source>
</evidence>
<dbReference type="GeneID" id="90767000"/>
<dbReference type="GO" id="GO:0046872">
    <property type="term" value="F:metal ion binding"/>
    <property type="evidence" value="ECO:0007669"/>
    <property type="project" value="UniProtKB-KW"/>
</dbReference>
<feature type="transmembrane region" description="Helical" evidence="13">
    <location>
        <begin position="141"/>
        <end position="163"/>
    </location>
</feature>
<dbReference type="InterPro" id="IPR016174">
    <property type="entry name" value="Di-haem_cyt_TM"/>
</dbReference>
<accession>A0A4P6V0H5</accession>
<feature type="transmembrane region" description="Helical" evidence="13">
    <location>
        <begin position="12"/>
        <end position="36"/>
    </location>
</feature>
<keyword evidence="7" id="KW-0479">Metal-binding</keyword>
<dbReference type="InterPro" id="IPR052168">
    <property type="entry name" value="Cytochrome_b561_oxidase"/>
</dbReference>
<feature type="transmembrane region" description="Helical" evidence="13">
    <location>
        <begin position="48"/>
        <end position="70"/>
    </location>
</feature>
<keyword evidence="10" id="KW-0408">Iron</keyword>
<keyword evidence="4" id="KW-1003">Cell membrane</keyword>
<evidence type="ECO:0000256" key="11">
    <source>
        <dbReference type="ARBA" id="ARBA00023136"/>
    </source>
</evidence>
<dbReference type="EMBL" id="CP036532">
    <property type="protein sequence ID" value="QBK30333.1"/>
    <property type="molecule type" value="Genomic_DNA"/>
</dbReference>
<comment type="similarity">
    <text evidence="12">Belongs to the cytochrome b561 family.</text>
</comment>
<feature type="transmembrane region" description="Helical" evidence="13">
    <location>
        <begin position="96"/>
        <end position="121"/>
    </location>
</feature>
<feature type="domain" description="Cytochrome b561 bacterial/Ni-hydrogenase" evidence="14">
    <location>
        <begin position="10"/>
        <end position="179"/>
    </location>
</feature>
<evidence type="ECO:0000256" key="1">
    <source>
        <dbReference type="ARBA" id="ARBA00001970"/>
    </source>
</evidence>
<keyword evidence="9 13" id="KW-1133">Transmembrane helix</keyword>
<evidence type="ECO:0000256" key="8">
    <source>
        <dbReference type="ARBA" id="ARBA00022982"/>
    </source>
</evidence>
<keyword evidence="6 13" id="KW-0812">Transmembrane</keyword>
<evidence type="ECO:0000313" key="15">
    <source>
        <dbReference type="EMBL" id="QBK30333.1"/>
    </source>
</evidence>